<dbReference type="GO" id="GO:0003723">
    <property type="term" value="F:RNA binding"/>
    <property type="evidence" value="ECO:0007669"/>
    <property type="project" value="UniProtKB-KW"/>
</dbReference>
<comment type="function">
    <text evidence="4">CRISPR (clustered regularly interspaced short palindromic repeat), is an adaptive immune system that provides protection against mobile genetic elements (viruses, transposable elements and conjugative plasmids). CRISPR clusters contain sequences complementary to antecedent mobile elements and target invading nucleic acids. CRISPR clusters are transcribed and processed into CRISPR RNA (crRNA).</text>
</comment>
<keyword evidence="9" id="KW-1185">Reference proteome</keyword>
<dbReference type="AlphaFoldDB" id="C4FM73"/>
<accession>C4FM73</accession>
<dbReference type="PANTHER" id="PTHR36984">
    <property type="entry name" value="CRISPR-ASSOCIATED ENDORIBONUCLEASE CAS6 1"/>
    <property type="match status" value="1"/>
</dbReference>
<evidence type="ECO:0000259" key="7">
    <source>
        <dbReference type="Pfam" id="PF01881"/>
    </source>
</evidence>
<evidence type="ECO:0000256" key="6">
    <source>
        <dbReference type="PIRSR" id="PIRSR005054-50"/>
    </source>
</evidence>
<dbReference type="Gene3D" id="3.30.70.1890">
    <property type="match status" value="1"/>
</dbReference>
<evidence type="ECO:0000256" key="4">
    <source>
        <dbReference type="PIRNR" id="PIRNR005054"/>
    </source>
</evidence>
<organism evidence="8 9">
    <name type="scientific">Sulfurihydrogenibium yellowstonense SS-5</name>
    <dbReference type="NCBI Taxonomy" id="432331"/>
    <lineage>
        <taxon>Bacteria</taxon>
        <taxon>Pseudomonadati</taxon>
        <taxon>Aquificota</taxon>
        <taxon>Aquificia</taxon>
        <taxon>Aquificales</taxon>
        <taxon>Hydrogenothermaceae</taxon>
        <taxon>Sulfurihydrogenibium</taxon>
    </lineage>
</organism>
<proteinExistence type="inferred from homology"/>
<dbReference type="Gene3D" id="3.30.70.1900">
    <property type="match status" value="1"/>
</dbReference>
<dbReference type="CDD" id="cd21140">
    <property type="entry name" value="Cas6_I-like"/>
    <property type="match status" value="1"/>
</dbReference>
<dbReference type="InterPro" id="IPR049435">
    <property type="entry name" value="Cas_Cas6_C"/>
</dbReference>
<dbReference type="OrthoDB" id="9797488at2"/>
<name>C4FM73_9AQUI</name>
<dbReference type="InterPro" id="IPR045747">
    <property type="entry name" value="CRISPR-assoc_prot_Cas6_N_sf"/>
</dbReference>
<evidence type="ECO:0000256" key="3">
    <source>
        <dbReference type="ARBA" id="ARBA00023118"/>
    </source>
</evidence>
<evidence type="ECO:0000256" key="5">
    <source>
        <dbReference type="PIRSR" id="PIRSR005054-1"/>
    </source>
</evidence>
<reference evidence="8 9" key="1">
    <citation type="submission" date="2009-04" db="EMBL/GenBank/DDBJ databases">
        <authorList>
            <person name="Reysenbach A.-L."/>
            <person name="Heidelberg J.F."/>
            <person name="Nelson W.C."/>
        </authorList>
    </citation>
    <scope>NUCLEOTIDE SEQUENCE [LARGE SCALE GENOMIC DNA]</scope>
    <source>
        <strain evidence="8 9">SS-5</strain>
    </source>
</reference>
<dbReference type="PIRSF" id="PIRSF005054">
    <property type="entry name" value="PF1131"/>
    <property type="match status" value="1"/>
</dbReference>
<comment type="caution">
    <text evidence="8">The sequence shown here is derived from an EMBL/GenBank/DDBJ whole genome shotgun (WGS) entry which is preliminary data.</text>
</comment>
<dbReference type="GO" id="GO:0016788">
    <property type="term" value="F:hydrolase activity, acting on ester bonds"/>
    <property type="evidence" value="ECO:0007669"/>
    <property type="project" value="InterPro"/>
</dbReference>
<protein>
    <recommendedName>
        <fullName evidence="4">CRISPR-associated endoribonuclease</fullName>
    </recommendedName>
</protein>
<dbReference type="PANTHER" id="PTHR36984:SF1">
    <property type="entry name" value="CRISPR-ASSOCIATED ENDORIBONUCLEASE CAS6 1"/>
    <property type="match status" value="1"/>
</dbReference>
<keyword evidence="2" id="KW-0694">RNA-binding</keyword>
<dbReference type="NCBIfam" id="TIGR01877">
    <property type="entry name" value="cas_cas6"/>
    <property type="match status" value="1"/>
</dbReference>
<dbReference type="Proteomes" id="UP000005540">
    <property type="component" value="Unassembled WGS sequence"/>
</dbReference>
<dbReference type="Pfam" id="PF21350">
    <property type="entry name" value="Cas6_I-A"/>
    <property type="match status" value="1"/>
</dbReference>
<keyword evidence="3" id="KW-0051">Antiviral defense</keyword>
<dbReference type="GO" id="GO:0051607">
    <property type="term" value="P:defense response to virus"/>
    <property type="evidence" value="ECO:0007669"/>
    <property type="project" value="UniProtKB-KW"/>
</dbReference>
<gene>
    <name evidence="8" type="primary">cas</name>
    <name evidence="8" type="ORF">SULYE_1677</name>
</gene>
<feature type="active site" description="Proton donor" evidence="6">
    <location>
        <position position="47"/>
    </location>
</feature>
<dbReference type="InterPro" id="IPR010156">
    <property type="entry name" value="CRISPR-assoc_prot_Cas6"/>
</dbReference>
<evidence type="ECO:0000256" key="2">
    <source>
        <dbReference type="ARBA" id="ARBA00022884"/>
    </source>
</evidence>
<evidence type="ECO:0000313" key="9">
    <source>
        <dbReference type="Proteomes" id="UP000005540"/>
    </source>
</evidence>
<dbReference type="Pfam" id="PF01881">
    <property type="entry name" value="Cas_Cas6_C"/>
    <property type="match status" value="1"/>
</dbReference>
<evidence type="ECO:0000313" key="8">
    <source>
        <dbReference type="EMBL" id="EEP59826.1"/>
    </source>
</evidence>
<dbReference type="RefSeq" id="WP_007548192.1">
    <property type="nucleotide sequence ID" value="NZ_ABZS01000215.1"/>
</dbReference>
<dbReference type="EMBL" id="ABZS01000215">
    <property type="protein sequence ID" value="EEP59826.1"/>
    <property type="molecule type" value="Genomic_DNA"/>
</dbReference>
<comment type="similarity">
    <text evidence="1 4">Belongs to the CRISPR-associated protein Cas6/Cse3/CasE family.</text>
</comment>
<feature type="active site" description="Proton acceptor" evidence="6">
    <location>
        <position position="29"/>
    </location>
</feature>
<feature type="site" description="Transition state stabilizer" evidence="5">
    <location>
        <position position="53"/>
    </location>
</feature>
<evidence type="ECO:0000256" key="1">
    <source>
        <dbReference type="ARBA" id="ARBA00005937"/>
    </source>
</evidence>
<sequence length="245" mass="28533">MRIKLVLEKEGKDLALPVHYNQIIQGMLYRSLPRLLAKFLHDVGFFHNNRPFKLFTFSKIFTEKFNIHNSTAYFKPPITIYISSAIEEVSKSFVETVLQREKIILNRQPLTLKSIEILPKPKFNQINKIRTLSPITVYKTIEKEDGKRFTQYIFPEDPNFATLIKENIKKKYSIIKGKGLEDFEFEIKPINYKVKPLKYKDYIIKAVDGEFEIKTDPEILEAVYDAGLGAKNSQGFGMIEIMSEN</sequence>
<feature type="domain" description="CRISPR associated protein Cas6 C-terminal" evidence="7">
    <location>
        <begin position="120"/>
        <end position="241"/>
    </location>
</feature>